<organism evidence="1 2">
    <name type="scientific">Promethearchaeum syntrophicum</name>
    <dbReference type="NCBI Taxonomy" id="2594042"/>
    <lineage>
        <taxon>Archaea</taxon>
        <taxon>Promethearchaeati</taxon>
        <taxon>Promethearchaeota</taxon>
        <taxon>Promethearchaeia</taxon>
        <taxon>Promethearchaeales</taxon>
        <taxon>Promethearchaeaceae</taxon>
        <taxon>Promethearchaeum</taxon>
    </lineage>
</organism>
<dbReference type="EMBL" id="CP042905">
    <property type="protein sequence ID" value="XDF89243.1"/>
    <property type="molecule type" value="Genomic_DNA"/>
</dbReference>
<accession>A0AC61ZTX0</accession>
<evidence type="ECO:0000313" key="1">
    <source>
        <dbReference type="EMBL" id="XDF89243.1"/>
    </source>
</evidence>
<reference evidence="1 2" key="2">
    <citation type="journal article" date="2024" name="Int. J. Syst. Evol. Microbiol.">
        <title>Promethearchaeum syntrophicum gen. nov., sp. nov., an anaerobic, obligately syntrophic archaeon, the first isolate of the lineage 'Asgard' archaea, and proposal of the new archaeal phylum Promethearchaeota phyl. nov. and kingdom Promethearchaeati regn. nov.</title>
        <authorList>
            <person name="Imachi H."/>
            <person name="Nobu M.K."/>
            <person name="Kato S."/>
            <person name="Takaki Y."/>
            <person name="Miyazaki M."/>
            <person name="Miyata M."/>
            <person name="Ogawara M."/>
            <person name="Saito Y."/>
            <person name="Sakai S."/>
            <person name="Tahara Y.O."/>
            <person name="Takano Y."/>
            <person name="Tasumi E."/>
            <person name="Uematsu K."/>
            <person name="Yoshimura T."/>
            <person name="Itoh T."/>
            <person name="Ohkuma M."/>
            <person name="Takai K."/>
        </authorList>
    </citation>
    <scope>NUCLEOTIDE SEQUENCE [LARGE SCALE GENOMIC DNA]</scope>
    <source>
        <strain evidence="1 2">MK-D1</strain>
    </source>
</reference>
<protein>
    <submittedName>
        <fullName evidence="1">Uncharacterized protein</fullName>
    </submittedName>
</protein>
<keyword evidence="2" id="KW-1185">Reference proteome</keyword>
<name>A0AC61ZTX0_9ARCH</name>
<dbReference type="Proteomes" id="UP000321408">
    <property type="component" value="Chromosome"/>
</dbReference>
<evidence type="ECO:0000313" key="2">
    <source>
        <dbReference type="Proteomes" id="UP000321408"/>
    </source>
</evidence>
<sequence>MRKRGIPIIAIDNLPCEFSKESSISFSSTLKKYILPIAKADFKGNFDELNLSSEIKNAIIAYQGKLTPNYTYLEKFLP</sequence>
<proteinExistence type="predicted"/>
<reference evidence="1 2" key="1">
    <citation type="journal article" date="2020" name="Nature">
        <title>Isolation of an archaeon at the prokaryote-eukaryote interface.</title>
        <authorList>
            <person name="Imachi H."/>
            <person name="Nobu M.K."/>
            <person name="Nakahara N."/>
            <person name="Morono Y."/>
            <person name="Ogawara M."/>
            <person name="Takaki Y."/>
            <person name="Takano Y."/>
            <person name="Uematsu K."/>
            <person name="Ikuta T."/>
            <person name="Ito M."/>
            <person name="Matsui Y."/>
            <person name="Miyazaki M."/>
            <person name="Murata K."/>
            <person name="Saito Y."/>
            <person name="Sakai S."/>
            <person name="Song C."/>
            <person name="Tasumi E."/>
            <person name="Yamanaka Y."/>
            <person name="Yamaguchi T."/>
            <person name="Kamagata Y."/>
            <person name="Tamaki H."/>
            <person name="Takai K."/>
        </authorList>
    </citation>
    <scope>NUCLEOTIDE SEQUENCE [LARGE SCALE GENOMIC DNA]</scope>
    <source>
        <strain evidence="1 2">MK-D1</strain>
    </source>
</reference>
<gene>
    <name evidence="1" type="ORF">DSAG12_03990</name>
</gene>